<dbReference type="InterPro" id="IPR040348">
    <property type="entry name" value="POLAR-like"/>
</dbReference>
<dbReference type="AlphaFoldDB" id="A0A7N0U790"/>
<dbReference type="GO" id="GO:0008356">
    <property type="term" value="P:asymmetric cell division"/>
    <property type="evidence" value="ECO:0007669"/>
    <property type="project" value="InterPro"/>
</dbReference>
<feature type="chain" id="PRO_5029775963" evidence="3">
    <location>
        <begin position="18"/>
        <end position="352"/>
    </location>
</feature>
<evidence type="ECO:0000256" key="1">
    <source>
        <dbReference type="SAM" id="Coils"/>
    </source>
</evidence>
<evidence type="ECO:0000256" key="2">
    <source>
        <dbReference type="SAM" id="MobiDB-lite"/>
    </source>
</evidence>
<feature type="signal peptide" evidence="3">
    <location>
        <begin position="1"/>
        <end position="17"/>
    </location>
</feature>
<dbReference type="PANTHER" id="PTHR33476:SF4">
    <property type="entry name" value="POLAR LOCALIZATION DURING ASYMMETRIC DIVISION AND PROTEIN"/>
    <property type="match status" value="1"/>
</dbReference>
<protein>
    <submittedName>
        <fullName evidence="4">Uncharacterized protein</fullName>
    </submittedName>
</protein>
<feature type="region of interest" description="Disordered" evidence="2">
    <location>
        <begin position="40"/>
        <end position="103"/>
    </location>
</feature>
<evidence type="ECO:0000313" key="4">
    <source>
        <dbReference type="EnsemblPlants" id="Kaladp0054s0067.1.v1.1"/>
    </source>
</evidence>
<dbReference type="Proteomes" id="UP000594263">
    <property type="component" value="Unplaced"/>
</dbReference>
<name>A0A7N0U790_KALFE</name>
<evidence type="ECO:0000256" key="3">
    <source>
        <dbReference type="SAM" id="SignalP"/>
    </source>
</evidence>
<dbReference type="EnsemblPlants" id="Kaladp0054s0067.1.v1.1">
    <property type="protein sequence ID" value="Kaladp0054s0067.1.v1.1"/>
    <property type="gene ID" value="Kaladp0054s0067.v1.1"/>
</dbReference>
<keyword evidence="5" id="KW-1185">Reference proteome</keyword>
<proteinExistence type="predicted"/>
<sequence>MWQALVAAAVAGSGLLARNVLSSAEDSVLQFSHHQLVDRSASPEICRETEHPSTEPQQSSRNSPDHKDEEERLGDRIFRFSSSGSKTRKSKLPGHRKKTHGNGVKKGVELERRLTVCLKRRKTGKSVSVDRDACLSNGDTNTLFGWGVGFGIMYMMSTGKSEIRKLNATMDQTVKAVGELRNALCKRKASCISMSPYHGNTNMYEGCECPSRFLTEEPEPQHAVQEMDQLEADLEYELSKLTSCGTEVSFDEGPDSDLYQSEVLENSSKQMCNSYQFGGVKPSVLDKKLSQLLIQQQESQINELEHELLSANSKLNQKEAELRALKDCVRRLSNFSFSNISGLDSRKFITVT</sequence>
<keyword evidence="1" id="KW-0175">Coiled coil</keyword>
<dbReference type="Gramene" id="Kaladp0054s0067.1.v1.1">
    <property type="protein sequence ID" value="Kaladp0054s0067.1.v1.1"/>
    <property type="gene ID" value="Kaladp0054s0067.v1.1"/>
</dbReference>
<organism evidence="4 5">
    <name type="scientific">Kalanchoe fedtschenkoi</name>
    <name type="common">Lavender scallops</name>
    <name type="synonym">South American air plant</name>
    <dbReference type="NCBI Taxonomy" id="63787"/>
    <lineage>
        <taxon>Eukaryota</taxon>
        <taxon>Viridiplantae</taxon>
        <taxon>Streptophyta</taxon>
        <taxon>Embryophyta</taxon>
        <taxon>Tracheophyta</taxon>
        <taxon>Spermatophyta</taxon>
        <taxon>Magnoliopsida</taxon>
        <taxon>eudicotyledons</taxon>
        <taxon>Gunneridae</taxon>
        <taxon>Pentapetalae</taxon>
        <taxon>Saxifragales</taxon>
        <taxon>Crassulaceae</taxon>
        <taxon>Kalanchoe</taxon>
    </lineage>
</organism>
<accession>A0A7N0U790</accession>
<feature type="compositionally biased region" description="Basic residues" evidence="2">
    <location>
        <begin position="86"/>
        <end position="100"/>
    </location>
</feature>
<dbReference type="OMA" id="SECMEEC"/>
<feature type="coiled-coil region" evidence="1">
    <location>
        <begin position="287"/>
        <end position="328"/>
    </location>
</feature>
<evidence type="ECO:0000313" key="5">
    <source>
        <dbReference type="Proteomes" id="UP000594263"/>
    </source>
</evidence>
<keyword evidence="3" id="KW-0732">Signal</keyword>
<feature type="compositionally biased region" description="Basic and acidic residues" evidence="2">
    <location>
        <begin position="63"/>
        <end position="78"/>
    </location>
</feature>
<dbReference type="PANTHER" id="PTHR33476">
    <property type="entry name" value="EMB|CAB62613.1"/>
    <property type="match status" value="1"/>
</dbReference>
<reference evidence="4" key="1">
    <citation type="submission" date="2021-01" db="UniProtKB">
        <authorList>
            <consortium name="EnsemblPlants"/>
        </authorList>
    </citation>
    <scope>IDENTIFICATION</scope>
</reference>